<gene>
    <name evidence="1" type="ORF">K450DRAFT_284728</name>
</gene>
<dbReference type="AlphaFoldDB" id="A0AAD5E0R1"/>
<protein>
    <recommendedName>
        <fullName evidence="3">C2H2-type domain-containing protein</fullName>
    </recommendedName>
</protein>
<reference evidence="1" key="2">
    <citation type="journal article" date="2022" name="Proc. Natl. Acad. Sci. U.S.A.">
        <title>Diploid-dominant life cycles characterize the early evolution of Fungi.</title>
        <authorList>
            <person name="Amses K.R."/>
            <person name="Simmons D.R."/>
            <person name="Longcore J.E."/>
            <person name="Mondo S.J."/>
            <person name="Seto K."/>
            <person name="Jeronimo G.H."/>
            <person name="Bonds A.E."/>
            <person name="Quandt C.A."/>
            <person name="Davis W.J."/>
            <person name="Chang Y."/>
            <person name="Federici B.A."/>
            <person name="Kuo A."/>
            <person name="LaButti K."/>
            <person name="Pangilinan J."/>
            <person name="Andreopoulos W."/>
            <person name="Tritt A."/>
            <person name="Riley R."/>
            <person name="Hundley H."/>
            <person name="Johnson J."/>
            <person name="Lipzen A."/>
            <person name="Barry K."/>
            <person name="Lang B.F."/>
            <person name="Cuomo C.A."/>
            <person name="Buchler N.E."/>
            <person name="Grigoriev I.V."/>
            <person name="Spatafora J.W."/>
            <person name="Stajich J.E."/>
            <person name="James T.Y."/>
        </authorList>
    </citation>
    <scope>NUCLEOTIDE SEQUENCE</scope>
    <source>
        <strain evidence="1">AG</strain>
    </source>
</reference>
<comment type="caution">
    <text evidence="1">The sequence shown here is derived from an EMBL/GenBank/DDBJ whole genome shotgun (WGS) entry which is preliminary data.</text>
</comment>
<dbReference type="Proteomes" id="UP001206595">
    <property type="component" value="Unassembled WGS sequence"/>
</dbReference>
<dbReference type="Pfam" id="PF12013">
    <property type="entry name" value="OrsD"/>
    <property type="match status" value="1"/>
</dbReference>
<dbReference type="RefSeq" id="XP_051439978.1">
    <property type="nucleotide sequence ID" value="XM_051593514.1"/>
</dbReference>
<accession>A0AAD5E0R1</accession>
<proteinExistence type="predicted"/>
<organism evidence="1 2">
    <name type="scientific">Umbelopsis ramanniana AG</name>
    <dbReference type="NCBI Taxonomy" id="1314678"/>
    <lineage>
        <taxon>Eukaryota</taxon>
        <taxon>Fungi</taxon>
        <taxon>Fungi incertae sedis</taxon>
        <taxon>Mucoromycota</taxon>
        <taxon>Mucoromycotina</taxon>
        <taxon>Umbelopsidomycetes</taxon>
        <taxon>Umbelopsidales</taxon>
        <taxon>Umbelopsidaceae</taxon>
        <taxon>Umbelopsis</taxon>
    </lineage>
</organism>
<evidence type="ECO:0008006" key="3">
    <source>
        <dbReference type="Google" id="ProtNLM"/>
    </source>
</evidence>
<keyword evidence="2" id="KW-1185">Reference proteome</keyword>
<dbReference type="EMBL" id="MU621017">
    <property type="protein sequence ID" value="KAI8574972.1"/>
    <property type="molecule type" value="Genomic_DNA"/>
</dbReference>
<evidence type="ECO:0000313" key="1">
    <source>
        <dbReference type="EMBL" id="KAI8574972.1"/>
    </source>
</evidence>
<reference evidence="1" key="1">
    <citation type="submission" date="2021-06" db="EMBL/GenBank/DDBJ databases">
        <authorList>
            <consortium name="DOE Joint Genome Institute"/>
            <person name="Mondo S.J."/>
            <person name="Amses K.R."/>
            <person name="Simmons D.R."/>
            <person name="Longcore J.E."/>
            <person name="Seto K."/>
            <person name="Alves G.H."/>
            <person name="Bonds A.E."/>
            <person name="Quandt C.A."/>
            <person name="Davis W.J."/>
            <person name="Chang Y."/>
            <person name="Letcher P.M."/>
            <person name="Powell M.J."/>
            <person name="Kuo A."/>
            <person name="Labutti K."/>
            <person name="Pangilinan J."/>
            <person name="Andreopoulos W."/>
            <person name="Tritt A."/>
            <person name="Riley R."/>
            <person name="Hundley H."/>
            <person name="Johnson J."/>
            <person name="Lipzen A."/>
            <person name="Barry K."/>
            <person name="Berbee M.L."/>
            <person name="Buchler N.E."/>
            <person name="Grigoriev I.V."/>
            <person name="Spatafora J.W."/>
            <person name="Stajich J.E."/>
            <person name="James T.Y."/>
        </authorList>
    </citation>
    <scope>NUCLEOTIDE SEQUENCE</scope>
    <source>
        <strain evidence="1">AG</strain>
    </source>
</reference>
<sequence>MVEADRDAFPSYLRVLPDFHVILCTTHGCCYTRQNLSRHLLEKHQIKRRERQRIESSSRLNDVATSIADVVQPRDGTNEIRGLPAALGFLCHFPDCDFRSINGDRIRKHYNEVHQWKVLQQGAMPWNEAYMQTLFQQKQYQQHFSVVLADQVHQSATPQYIYPRANAPNNVAPASTRW</sequence>
<name>A0AAD5E0R1_UMBRA</name>
<evidence type="ECO:0000313" key="2">
    <source>
        <dbReference type="Proteomes" id="UP001206595"/>
    </source>
</evidence>
<dbReference type="GeneID" id="75918856"/>
<dbReference type="InterPro" id="IPR022698">
    <property type="entry name" value="OrsD"/>
</dbReference>